<organism evidence="1 2">
    <name type="scientific">Riccia fluitans</name>
    <dbReference type="NCBI Taxonomy" id="41844"/>
    <lineage>
        <taxon>Eukaryota</taxon>
        <taxon>Viridiplantae</taxon>
        <taxon>Streptophyta</taxon>
        <taxon>Embryophyta</taxon>
        <taxon>Marchantiophyta</taxon>
        <taxon>Marchantiopsida</taxon>
        <taxon>Marchantiidae</taxon>
        <taxon>Marchantiales</taxon>
        <taxon>Ricciaceae</taxon>
        <taxon>Riccia</taxon>
    </lineage>
</organism>
<sequence>MEIASSEPNLRTSREIGQKFTKETLKHLLIKGDEFLTTVEKELFRKMLTKHGKASSIAPNEIGCVDPTIVTPMVIFMVPYVPWDLKPLAVPRALLPKLIELLKEKIEKEIWEPSIGPYSNRWFIVPKK</sequence>
<keyword evidence="2" id="KW-1185">Reference proteome</keyword>
<evidence type="ECO:0000313" key="2">
    <source>
        <dbReference type="Proteomes" id="UP001605036"/>
    </source>
</evidence>
<dbReference type="EMBL" id="JBHFFA010000007">
    <property type="protein sequence ID" value="KAL2613538.1"/>
    <property type="molecule type" value="Genomic_DNA"/>
</dbReference>
<protein>
    <submittedName>
        <fullName evidence="1">Uncharacterized protein</fullName>
    </submittedName>
</protein>
<proteinExistence type="predicted"/>
<dbReference type="AlphaFoldDB" id="A0ABD1XX61"/>
<accession>A0ABD1XX61</accession>
<dbReference type="Proteomes" id="UP001605036">
    <property type="component" value="Unassembled WGS sequence"/>
</dbReference>
<gene>
    <name evidence="1" type="ORF">R1flu_025230</name>
</gene>
<name>A0ABD1XX61_9MARC</name>
<evidence type="ECO:0000313" key="1">
    <source>
        <dbReference type="EMBL" id="KAL2613538.1"/>
    </source>
</evidence>
<reference evidence="1 2" key="1">
    <citation type="submission" date="2024-09" db="EMBL/GenBank/DDBJ databases">
        <title>Chromosome-scale assembly of Riccia fluitans.</title>
        <authorList>
            <person name="Paukszto L."/>
            <person name="Sawicki J."/>
            <person name="Karawczyk K."/>
            <person name="Piernik-Szablinska J."/>
            <person name="Szczecinska M."/>
            <person name="Mazdziarz M."/>
        </authorList>
    </citation>
    <scope>NUCLEOTIDE SEQUENCE [LARGE SCALE GENOMIC DNA]</scope>
    <source>
        <strain evidence="1">Rf_01</strain>
        <tissue evidence="1">Aerial parts of the thallus</tissue>
    </source>
</reference>
<comment type="caution">
    <text evidence="1">The sequence shown here is derived from an EMBL/GenBank/DDBJ whole genome shotgun (WGS) entry which is preliminary data.</text>
</comment>